<name>A0A401ID11_APHSA</name>
<dbReference type="InterPro" id="IPR007111">
    <property type="entry name" value="NACHT_NTPase"/>
</dbReference>
<evidence type="ECO:0000259" key="3">
    <source>
        <dbReference type="Pfam" id="PF05729"/>
    </source>
</evidence>
<proteinExistence type="predicted"/>
<feature type="transmembrane region" description="Helical" evidence="2">
    <location>
        <begin position="988"/>
        <end position="1006"/>
    </location>
</feature>
<keyword evidence="2" id="KW-1133">Transmembrane helix</keyword>
<evidence type="ECO:0000313" key="5">
    <source>
        <dbReference type="EMBL" id="GBF79177.1"/>
    </source>
</evidence>
<feature type="transmembrane region" description="Helical" evidence="2">
    <location>
        <begin position="881"/>
        <end position="906"/>
    </location>
</feature>
<dbReference type="OrthoDB" id="419058at2"/>
<accession>A0A401ID11</accession>
<feature type="transmembrane region" description="Helical" evidence="2">
    <location>
        <begin position="849"/>
        <end position="869"/>
    </location>
</feature>
<dbReference type="Pfam" id="PF12770">
    <property type="entry name" value="CHAT"/>
    <property type="match status" value="1"/>
</dbReference>
<dbReference type="Proteomes" id="UP000287247">
    <property type="component" value="Unassembled WGS sequence"/>
</dbReference>
<protein>
    <submittedName>
        <fullName evidence="5">NACHT nucleoside triphosphatase</fullName>
    </submittedName>
</protein>
<dbReference type="SUPFAM" id="SSF52540">
    <property type="entry name" value="P-loop containing nucleoside triphosphate hydrolases"/>
    <property type="match status" value="1"/>
</dbReference>
<evidence type="ECO:0000259" key="4">
    <source>
        <dbReference type="Pfam" id="PF12770"/>
    </source>
</evidence>
<feature type="transmembrane region" description="Helical" evidence="2">
    <location>
        <begin position="1026"/>
        <end position="1048"/>
    </location>
</feature>
<feature type="transmembrane region" description="Helical" evidence="2">
    <location>
        <begin position="918"/>
        <end position="943"/>
    </location>
</feature>
<keyword evidence="1" id="KW-0175">Coiled coil</keyword>
<comment type="caution">
    <text evidence="5">The sequence shown here is derived from an EMBL/GenBank/DDBJ whole genome shotgun (WGS) entry which is preliminary data.</text>
</comment>
<feature type="transmembrane region" description="Helical" evidence="2">
    <location>
        <begin position="1099"/>
        <end position="1123"/>
    </location>
</feature>
<dbReference type="RefSeq" id="WP_125061037.1">
    <property type="nucleotide sequence ID" value="NZ_BDQK01000001.1"/>
</dbReference>
<evidence type="ECO:0000256" key="1">
    <source>
        <dbReference type="SAM" id="Coils"/>
    </source>
</evidence>
<evidence type="ECO:0000313" key="6">
    <source>
        <dbReference type="Proteomes" id="UP000287247"/>
    </source>
</evidence>
<feature type="coiled-coil region" evidence="1">
    <location>
        <begin position="273"/>
        <end position="300"/>
    </location>
</feature>
<sequence length="1183" mass="135530">MKKQVIITPQLGDFQQGFSQVAIEVSWLESNQRILCDFNQAPEIENYYNNWRQQYKALEKINQALYNYQRGIISEDDETDNFPSEAERIAQLTARYPEDMAECNLAFDTLQESLNYWLNPIKNRLKRELDLNSEDEINVVIQTQHIICESTKNILSKLPWHCWDFFSQKNFADVAVSFSNSAEVNPIPVETMPESSKPKRVKILCVLGDSTNIDVEADRRLLRKISGAYCVFLRQPTKSEFLNFMEKEPWDMLFFSGHSETDETNNTGLLKLNNKETLNIQEIEETIETAIEQYQRLKLAIFNSCDGLGLARRLAHLPIAQIIVWREPVPDRIAQEFLKSFLEYFTGFESSTPGLSLYRSVQKARLEVQKYINENDNIPQISWLPVIHQNLAKESITWQQLRVLPDTEKPISSSPTSPPFWERVINCIGLEKIGINRKKNSPHESLLNRVEKSWIENVLDKSLHIEETIELGLIERFDAVSYPANIQEENSPQSISKKVEILSLFFLIQSGLYQLALLLLPDYSLPEGTRAIDIFGELENKRTMLILGEPGSGKTTGLLEIAQESIIDARKDQNLPIPVVLNLSSWVDTRQPKPFTNWLVKQVISLTLSSLAEERQPKTLVDWLIQELNRIYLFPKKQCDAWIKNEQLLLLLDGLDEVRENQREACVRAINQFLREYGKTEIVVCCRIDDYNKLSEKLHFQSAVLYKSPTDKQIDRYLDDAKENLSAVKELKKEDKAIQTLLRNPLTLNLIVVAYKGRSREKLLDISSLEERHNHLLNTYIERRFTDIEQSLKNESTKKETNRLQYSKEQSLHWLKWLAQNMTQRQKTQLLIEQIQPDWLETNLQKSMYLIGCRLILGLIVGLIGVFHFGTQVTNNLGMQISLVIPSIIAGLVSCLISLILSYFISRIMPRFISHHHILRFIPGVISGLIYVTIAVLMVYPLVNVKLTTLLSPLMIDGVVLGILLSLIEGEIGIIDTISLSWKQARKYSLVGLFCGSIYVLARWLLSDVYESHSGLHGGLTVLREVKHAPIIVELIIFTTLSGLIGLLDKGLNLEQTIIPNQGIWRSAKNASFFFGIFFLAGAFYGLPYSEKAHEIISIGLAVGLLAGLVGGKGPVFAGVVLIQHFVLRLILWLDGYIPWNYAHFLDYATERIFLRQVGGSYIFLHRMLLDHFAQIKLNEIQQ</sequence>
<gene>
    <name evidence="5" type="ORF">AsFPU1_0569</name>
</gene>
<keyword evidence="2" id="KW-0472">Membrane</keyword>
<feature type="domain" description="NACHT" evidence="3">
    <location>
        <begin position="542"/>
        <end position="701"/>
    </location>
</feature>
<keyword evidence="2" id="KW-0812">Transmembrane</keyword>
<feature type="transmembrane region" description="Helical" evidence="2">
    <location>
        <begin position="1068"/>
        <end position="1087"/>
    </location>
</feature>
<dbReference type="AlphaFoldDB" id="A0A401ID11"/>
<dbReference type="Gene3D" id="3.40.50.300">
    <property type="entry name" value="P-loop containing nucleotide triphosphate hydrolases"/>
    <property type="match status" value="1"/>
</dbReference>
<organism evidence="5 6">
    <name type="scientific">Aphanothece sacrum FPU1</name>
    <dbReference type="NCBI Taxonomy" id="1920663"/>
    <lineage>
        <taxon>Bacteria</taxon>
        <taxon>Bacillati</taxon>
        <taxon>Cyanobacteriota</taxon>
        <taxon>Cyanophyceae</taxon>
        <taxon>Oscillatoriophycideae</taxon>
        <taxon>Chroococcales</taxon>
        <taxon>Aphanothecaceae</taxon>
        <taxon>Aphanothece</taxon>
    </lineage>
</organism>
<dbReference type="InterPro" id="IPR024983">
    <property type="entry name" value="CHAT_dom"/>
</dbReference>
<reference evidence="6" key="1">
    <citation type="submission" date="2017-05" db="EMBL/GenBank/DDBJ databases">
        <title>Physiological properties and genetic analysis related to exopolysaccharide production of fresh-water unicellular cyanobacterium Aphanothece sacrum, Suizenji Nori, that has been cultured as a food source in Japan.</title>
        <authorList>
            <person name="Kanesaki Y."/>
            <person name="Yoshikawa S."/>
            <person name="Ohki K."/>
        </authorList>
    </citation>
    <scope>NUCLEOTIDE SEQUENCE [LARGE SCALE GENOMIC DNA]</scope>
    <source>
        <strain evidence="6">FPU1</strain>
    </source>
</reference>
<keyword evidence="6" id="KW-1185">Reference proteome</keyword>
<dbReference type="Pfam" id="PF05729">
    <property type="entry name" value="NACHT"/>
    <property type="match status" value="1"/>
</dbReference>
<dbReference type="EMBL" id="BDQK01000001">
    <property type="protein sequence ID" value="GBF79177.1"/>
    <property type="molecule type" value="Genomic_DNA"/>
</dbReference>
<feature type="domain" description="CHAT" evidence="4">
    <location>
        <begin position="234"/>
        <end position="372"/>
    </location>
</feature>
<dbReference type="InterPro" id="IPR027417">
    <property type="entry name" value="P-loop_NTPase"/>
</dbReference>
<feature type="transmembrane region" description="Helical" evidence="2">
    <location>
        <begin position="501"/>
        <end position="520"/>
    </location>
</feature>
<evidence type="ECO:0000256" key="2">
    <source>
        <dbReference type="SAM" id="Phobius"/>
    </source>
</evidence>